<gene>
    <name evidence="2" type="ORF">GCM10011487_62430</name>
</gene>
<evidence type="ECO:0000313" key="3">
    <source>
        <dbReference type="Proteomes" id="UP000445000"/>
    </source>
</evidence>
<dbReference type="SUPFAM" id="SSF53335">
    <property type="entry name" value="S-adenosyl-L-methionine-dependent methyltransferases"/>
    <property type="match status" value="1"/>
</dbReference>
<feature type="domain" description="Methyltransferase" evidence="1">
    <location>
        <begin position="84"/>
        <end position="166"/>
    </location>
</feature>
<organism evidence="2 3">
    <name type="scientific">Steroidobacter agaridevorans</name>
    <dbReference type="NCBI Taxonomy" id="2695856"/>
    <lineage>
        <taxon>Bacteria</taxon>
        <taxon>Pseudomonadati</taxon>
        <taxon>Pseudomonadota</taxon>
        <taxon>Gammaproteobacteria</taxon>
        <taxon>Steroidobacterales</taxon>
        <taxon>Steroidobacteraceae</taxon>
        <taxon>Steroidobacter</taxon>
    </lineage>
</organism>
<dbReference type="CDD" id="cd02440">
    <property type="entry name" value="AdoMet_MTases"/>
    <property type="match status" value="1"/>
</dbReference>
<reference evidence="3" key="1">
    <citation type="submission" date="2020-01" db="EMBL/GenBank/DDBJ databases">
        <title>'Steroidobacter agaridevorans' sp. nov., agar-degrading bacteria isolated from rhizosphere soils.</title>
        <authorList>
            <person name="Ikenaga M."/>
            <person name="Kataoka M."/>
            <person name="Murouchi A."/>
            <person name="Katsuragi S."/>
            <person name="Sakai M."/>
        </authorList>
    </citation>
    <scope>NUCLEOTIDE SEQUENCE [LARGE SCALE GENOMIC DNA]</scope>
    <source>
        <strain evidence="3">YU21-B</strain>
    </source>
</reference>
<protein>
    <recommendedName>
        <fullName evidence="1">Methyltransferase domain-containing protein</fullName>
    </recommendedName>
</protein>
<dbReference type="InterPro" id="IPR041698">
    <property type="entry name" value="Methyltransf_25"/>
</dbReference>
<dbReference type="AlphaFoldDB" id="A0A829YN54"/>
<evidence type="ECO:0000313" key="2">
    <source>
        <dbReference type="EMBL" id="GFE84243.1"/>
    </source>
</evidence>
<dbReference type="Pfam" id="PF13649">
    <property type="entry name" value="Methyltransf_25"/>
    <property type="match status" value="1"/>
</dbReference>
<dbReference type="Proteomes" id="UP000445000">
    <property type="component" value="Unassembled WGS sequence"/>
</dbReference>
<dbReference type="RefSeq" id="WP_161815839.1">
    <property type="nucleotide sequence ID" value="NZ_BLJN01000008.1"/>
</dbReference>
<sequence>MRLARLAIRSLLSRSRATPEPGVPSAGGGTPEDVFTQVYREGLWGRTLRRRFYSGPGSHDAGLIQPYVGAVSGFLSSLPARPAVVDLGCGDFNVGRRIRSACGSYIACDVVADLIAYNRRQFASLDVDFRCVDIVKDPLPAGDVVFIRQVLQHLSNEQIASVVAKLPQFRYLVLTEHLPAGHDFVPNADHRHGSGIRLDANSGVVLTAPPFELRTRAQQIILDIPKYGGRITTIVYELA</sequence>
<keyword evidence="3" id="KW-1185">Reference proteome</keyword>
<comment type="caution">
    <text evidence="2">The sequence shown here is derived from an EMBL/GenBank/DDBJ whole genome shotgun (WGS) entry which is preliminary data.</text>
</comment>
<name>A0A829YN54_9GAMM</name>
<evidence type="ECO:0000259" key="1">
    <source>
        <dbReference type="Pfam" id="PF13649"/>
    </source>
</evidence>
<dbReference type="InterPro" id="IPR029063">
    <property type="entry name" value="SAM-dependent_MTases_sf"/>
</dbReference>
<dbReference type="Gene3D" id="3.40.50.150">
    <property type="entry name" value="Vaccinia Virus protein VP39"/>
    <property type="match status" value="1"/>
</dbReference>
<dbReference type="EMBL" id="BLJN01000008">
    <property type="protein sequence ID" value="GFE84243.1"/>
    <property type="molecule type" value="Genomic_DNA"/>
</dbReference>
<accession>A0A829YN54</accession>
<proteinExistence type="predicted"/>